<keyword evidence="2" id="KW-0804">Transcription</keyword>
<accession>A0ABD3AVL9</accession>
<evidence type="ECO:0000313" key="5">
    <source>
        <dbReference type="Proteomes" id="UP001630127"/>
    </source>
</evidence>
<dbReference type="InterPro" id="IPR059002">
    <property type="entry name" value="IBH1_N"/>
</dbReference>
<name>A0ABD3AVL9_9GENT</name>
<evidence type="ECO:0000256" key="1">
    <source>
        <dbReference type="ARBA" id="ARBA00023015"/>
    </source>
</evidence>
<dbReference type="Proteomes" id="UP001630127">
    <property type="component" value="Unassembled WGS sequence"/>
</dbReference>
<reference evidence="4 5" key="1">
    <citation type="submission" date="2024-11" db="EMBL/GenBank/DDBJ databases">
        <title>A near-complete genome assembly of Cinchona calisaya.</title>
        <authorList>
            <person name="Lian D.C."/>
            <person name="Zhao X.W."/>
            <person name="Wei L."/>
        </authorList>
    </citation>
    <scope>NUCLEOTIDE SEQUENCE [LARGE SCALE GENOMIC DNA]</scope>
    <source>
        <tissue evidence="4">Nenye</tissue>
    </source>
</reference>
<proteinExistence type="predicted"/>
<evidence type="ECO:0000313" key="4">
    <source>
        <dbReference type="EMBL" id="KAL3535285.1"/>
    </source>
</evidence>
<dbReference type="PANTHER" id="PTHR33124:SF5">
    <property type="entry name" value="TRANSCRIPTION FACTOR IBH1-LIKE 1"/>
    <property type="match status" value="1"/>
</dbReference>
<comment type="caution">
    <text evidence="4">The sequence shown here is derived from an EMBL/GenBank/DDBJ whole genome shotgun (WGS) entry which is preliminary data.</text>
</comment>
<protein>
    <recommendedName>
        <fullName evidence="3">IBH1-like N-terminal domain-containing protein</fullName>
    </recommendedName>
</protein>
<dbReference type="AlphaFoldDB" id="A0ABD3AVL9"/>
<gene>
    <name evidence="4" type="ORF">ACH5RR_003746</name>
</gene>
<sequence>MRSPSSLKQEFLKTWLKGLQVYTSTKKKMSILERKKAIKLSADIAMASTRISTSSWSRALVAKACNASNSILVEHVLGHEAHVLKKSPKNWMMAMSNKRIRSKKILRKSCTTTRKMRKKVAHVVDEASLIAKRLIMKRTKVLKSLVPGGEYMDEISLIKETLDYILSLRIQVDVMRHLANATEKMDHGKGYN</sequence>
<dbReference type="PANTHER" id="PTHR33124">
    <property type="entry name" value="TRANSCRIPTION FACTOR IBH1-LIKE 1"/>
    <property type="match status" value="1"/>
</dbReference>
<evidence type="ECO:0000259" key="3">
    <source>
        <dbReference type="Pfam" id="PF26576"/>
    </source>
</evidence>
<keyword evidence="1" id="KW-0805">Transcription regulation</keyword>
<dbReference type="Pfam" id="PF26576">
    <property type="entry name" value="IBH1_N"/>
    <property type="match status" value="1"/>
</dbReference>
<dbReference type="EMBL" id="JBJUIK010000002">
    <property type="protein sequence ID" value="KAL3535285.1"/>
    <property type="molecule type" value="Genomic_DNA"/>
</dbReference>
<evidence type="ECO:0000256" key="2">
    <source>
        <dbReference type="ARBA" id="ARBA00023163"/>
    </source>
</evidence>
<dbReference type="InterPro" id="IPR044660">
    <property type="entry name" value="IBH1-like"/>
</dbReference>
<organism evidence="4 5">
    <name type="scientific">Cinchona calisaya</name>
    <dbReference type="NCBI Taxonomy" id="153742"/>
    <lineage>
        <taxon>Eukaryota</taxon>
        <taxon>Viridiplantae</taxon>
        <taxon>Streptophyta</taxon>
        <taxon>Embryophyta</taxon>
        <taxon>Tracheophyta</taxon>
        <taxon>Spermatophyta</taxon>
        <taxon>Magnoliopsida</taxon>
        <taxon>eudicotyledons</taxon>
        <taxon>Gunneridae</taxon>
        <taxon>Pentapetalae</taxon>
        <taxon>asterids</taxon>
        <taxon>lamiids</taxon>
        <taxon>Gentianales</taxon>
        <taxon>Rubiaceae</taxon>
        <taxon>Cinchonoideae</taxon>
        <taxon>Cinchoneae</taxon>
        <taxon>Cinchona</taxon>
    </lineage>
</organism>
<feature type="domain" description="IBH1-like N-terminal" evidence="3">
    <location>
        <begin position="5"/>
        <end position="65"/>
    </location>
</feature>
<keyword evidence="5" id="KW-1185">Reference proteome</keyword>